<evidence type="ECO:0000256" key="1">
    <source>
        <dbReference type="SAM" id="Coils"/>
    </source>
</evidence>
<evidence type="ECO:0000256" key="2">
    <source>
        <dbReference type="SAM" id="MobiDB-lite"/>
    </source>
</evidence>
<evidence type="ECO:0000313" key="4">
    <source>
        <dbReference type="EMBL" id="TXC02480.1"/>
    </source>
</evidence>
<dbReference type="Pfam" id="PF03732">
    <property type="entry name" value="Retrotrans_gag"/>
    <property type="match status" value="1"/>
</dbReference>
<dbReference type="AlphaFoldDB" id="A0A5C6SVG5"/>
<feature type="region of interest" description="Disordered" evidence="2">
    <location>
        <begin position="70"/>
        <end position="118"/>
    </location>
</feature>
<feature type="domain" description="Retrotransposon gag" evidence="3">
    <location>
        <begin position="280"/>
        <end position="359"/>
    </location>
</feature>
<keyword evidence="1" id="KW-0175">Coiled coil</keyword>
<sequence>MGVLQLPYRSLTALLRARIVTRCSLFRGFRPRSPLKPAATGGTKPCAVQLPTSQGVPRSAPLRYVGTLKPYSAVTGTNRNTPSRPSTSGRTQHATPPEEARSLEEELQEVPMETDEEGEIRSLPIHPSSHEDEVKKLKKKLRNLGEQHNTLLDNAKNNAKIAQNRIEALEKKVADLAEIAESLGKTAEDSQKLYKEHIEHTQALIATGKDPGEILRPRQPDSFNGDADKLQGFLTSLRSYQMYYPIQFTTEELRVRHGMGFLKDKALRMMEPIIRDYVNNPPDKRQQVTKYIYEKYEHFEAELRNAFGIMDEKRMAEMKIRQLKQKGSAADYLAEYRYQAAKLNWGEEAHMAQVYLGLKSEVKDAMKPYSAVTGTNRNTMLPLQGLSSSKPAEAGRHRGNQALCGAAANLPRRTPQCPSALQALQRCYGHES</sequence>
<organism evidence="4 5">
    <name type="scientific">Fusarium oxysporum f. sp. cubense</name>
    <dbReference type="NCBI Taxonomy" id="61366"/>
    <lineage>
        <taxon>Eukaryota</taxon>
        <taxon>Fungi</taxon>
        <taxon>Dikarya</taxon>
        <taxon>Ascomycota</taxon>
        <taxon>Pezizomycotina</taxon>
        <taxon>Sordariomycetes</taxon>
        <taxon>Hypocreomycetidae</taxon>
        <taxon>Hypocreales</taxon>
        <taxon>Nectriaceae</taxon>
        <taxon>Fusarium</taxon>
        <taxon>Fusarium oxysporum species complex</taxon>
    </lineage>
</organism>
<proteinExistence type="predicted"/>
<evidence type="ECO:0000259" key="3">
    <source>
        <dbReference type="Pfam" id="PF03732"/>
    </source>
</evidence>
<protein>
    <recommendedName>
        <fullName evidence="3">Retrotransposon gag domain-containing protein</fullName>
    </recommendedName>
</protein>
<comment type="caution">
    <text evidence="4">The sequence shown here is derived from an EMBL/GenBank/DDBJ whole genome shotgun (WGS) entry which is preliminary data.</text>
</comment>
<feature type="coiled-coil region" evidence="1">
    <location>
        <begin position="134"/>
        <end position="186"/>
    </location>
</feature>
<dbReference type="InterPro" id="IPR005162">
    <property type="entry name" value="Retrotrans_gag_dom"/>
</dbReference>
<dbReference type="EMBL" id="VMNF01000008">
    <property type="protein sequence ID" value="TXC02480.1"/>
    <property type="molecule type" value="Genomic_DNA"/>
</dbReference>
<reference evidence="4 5" key="1">
    <citation type="submission" date="2019-07" db="EMBL/GenBank/DDBJ databases">
        <title>The First High-Quality Draft Genome Sequence of the Causal Agent of the Current Panama Disease Epidemic.</title>
        <authorList>
            <person name="Warmington R.J."/>
            <person name="Kay W."/>
            <person name="Jeffries A."/>
            <person name="Bebber D."/>
            <person name="Moore K."/>
            <person name="Studholme D.J."/>
        </authorList>
    </citation>
    <scope>NUCLEOTIDE SEQUENCE [LARGE SCALE GENOMIC DNA]</scope>
    <source>
        <strain evidence="4 5">TR4</strain>
    </source>
</reference>
<evidence type="ECO:0000313" key="5">
    <source>
        <dbReference type="Proteomes" id="UP000321331"/>
    </source>
</evidence>
<feature type="compositionally biased region" description="Acidic residues" evidence="2">
    <location>
        <begin position="105"/>
        <end position="118"/>
    </location>
</feature>
<name>A0A5C6SVG5_FUSOC</name>
<gene>
    <name evidence="4" type="ORF">FocTR4_00015063</name>
</gene>
<accession>A0A5C6SVG5</accession>
<feature type="compositionally biased region" description="Polar residues" evidence="2">
    <location>
        <begin position="74"/>
        <end position="94"/>
    </location>
</feature>
<dbReference type="Proteomes" id="UP000321331">
    <property type="component" value="Unassembled WGS sequence"/>
</dbReference>